<gene>
    <name evidence="2" type="ORF">EPJ76_03950</name>
</gene>
<dbReference type="RefSeq" id="WP_147530631.1">
    <property type="nucleotide sequence ID" value="NZ_SAYI01000014.1"/>
</dbReference>
<dbReference type="AlphaFoldDB" id="A0A5C8G4B4"/>
<comment type="caution">
    <text evidence="2">The sequence shown here is derived from an EMBL/GenBank/DDBJ whole genome shotgun (WGS) entry which is preliminary data.</text>
</comment>
<reference evidence="2 3" key="1">
    <citation type="journal article" date="1992" name="Lakartidningen">
        <title>[Penicillin V and not amoxicillin is the first choice preparation in acute otitis].</title>
        <authorList>
            <person name="Kamme C."/>
            <person name="Lundgren K."/>
            <person name="Prellner K."/>
        </authorList>
    </citation>
    <scope>NUCLEOTIDE SEQUENCE [LARGE SCALE GENOMIC DNA]</scope>
    <source>
        <strain evidence="2 3">PC3053II</strain>
    </source>
</reference>
<evidence type="ECO:0000259" key="1">
    <source>
        <dbReference type="Pfam" id="PF03235"/>
    </source>
</evidence>
<dbReference type="Proteomes" id="UP000322327">
    <property type="component" value="Unassembled WGS sequence"/>
</dbReference>
<evidence type="ECO:0000313" key="2">
    <source>
        <dbReference type="EMBL" id="TXJ56741.1"/>
    </source>
</evidence>
<accession>A0A5C8G4B4</accession>
<dbReference type="EMBL" id="SAYI01000014">
    <property type="protein sequence ID" value="TXJ56741.1"/>
    <property type="molecule type" value="Genomic_DNA"/>
</dbReference>
<name>A0A5C8G4B4_9SPIR</name>
<sequence length="593" mass="71337">MAGFQTAITINEAMERIKNKAYLLPAFQREYVWDTYQIEELFDSLMRGYPISSMLFWEVKDQSKEAWKFYEFLDYYRERYNTHNKLFNTQGHKDFYAILDGQQRLTSIYLGLFSHYDIHKYGKRWANDDRRFKICHLYYNLTQSKEPENPNVEHEFLWIDKNETKEQNIFEDKNNQKWFKCSAIYSIGNINDIINFSQHNNFTGSERERLCDFHTLIFNTKDEAKINFYLETEQKPDKAVNIFIRVNSGGTNLNYSDILFSIAIANWKVKDARTEINSLVDIIKEDFNINKDLILKGFLYLFHNNIKFQINSFDNAFIESIEQKWESIRDCFLETFKLLRSFGLEDKTLSSKNAILPILYFIYHKNLTEHIVNSVSQKENRKLIKKWLLRALIFKPFGRSADTVFTNTRRAFIKEFKQGSNKYFDNNTDLFPFEKIEKEAKYTRNIDDEFLEYIMMYRKNDPETFAILSLLYPNLDYKNNDFHKDHLHAQNLYKEYKKIGEERKIKTPNYNYLSFELYDALPNLQMLDANENEAKQDKLLKQWVEESCKNESDRKEFLERHLIPDIDLSLENFDNFYELRKKLLIDKLKKILN</sequence>
<dbReference type="InterPro" id="IPR004919">
    <property type="entry name" value="GmrSD_N"/>
</dbReference>
<protein>
    <submittedName>
        <fullName evidence="2">DUF262 domain-containing protein</fullName>
    </submittedName>
</protein>
<dbReference type="PANTHER" id="PTHR37292">
    <property type="entry name" value="VNG6097C"/>
    <property type="match status" value="1"/>
</dbReference>
<organism evidence="2 3">
    <name type="scientific">Brachyspira aalborgi</name>
    <dbReference type="NCBI Taxonomy" id="29522"/>
    <lineage>
        <taxon>Bacteria</taxon>
        <taxon>Pseudomonadati</taxon>
        <taxon>Spirochaetota</taxon>
        <taxon>Spirochaetia</taxon>
        <taxon>Brachyspirales</taxon>
        <taxon>Brachyspiraceae</taxon>
        <taxon>Brachyspira</taxon>
    </lineage>
</organism>
<proteinExistence type="predicted"/>
<dbReference type="PANTHER" id="PTHR37292:SF2">
    <property type="entry name" value="DUF262 DOMAIN-CONTAINING PROTEIN"/>
    <property type="match status" value="1"/>
</dbReference>
<feature type="domain" description="GmrSD restriction endonucleases N-terminal" evidence="1">
    <location>
        <begin position="11"/>
        <end position="261"/>
    </location>
</feature>
<evidence type="ECO:0000313" key="3">
    <source>
        <dbReference type="Proteomes" id="UP000322327"/>
    </source>
</evidence>
<dbReference type="Pfam" id="PF03235">
    <property type="entry name" value="GmrSD_N"/>
    <property type="match status" value="1"/>
</dbReference>